<evidence type="ECO:0000259" key="15">
    <source>
        <dbReference type="PROSITE" id="PS50885"/>
    </source>
</evidence>
<evidence type="ECO:0000256" key="4">
    <source>
        <dbReference type="ARBA" id="ARBA00022475"/>
    </source>
</evidence>
<dbReference type="EC" id="2.7.13.3" evidence="3"/>
<evidence type="ECO:0000256" key="10">
    <source>
        <dbReference type="ARBA" id="ARBA00022840"/>
    </source>
</evidence>
<dbReference type="RefSeq" id="WP_175370248.1">
    <property type="nucleotide sequence ID" value="NZ_JABWCS010000189.1"/>
</dbReference>
<evidence type="ECO:0000313" key="17">
    <source>
        <dbReference type="Proteomes" id="UP000564806"/>
    </source>
</evidence>
<dbReference type="PANTHER" id="PTHR34220:SF11">
    <property type="entry name" value="SENSOR PROTEIN KINASE HPTS"/>
    <property type="match status" value="1"/>
</dbReference>
<dbReference type="InterPro" id="IPR050640">
    <property type="entry name" value="Bact_2-comp_sensor_kinase"/>
</dbReference>
<evidence type="ECO:0000256" key="7">
    <source>
        <dbReference type="ARBA" id="ARBA00022692"/>
    </source>
</evidence>
<comment type="catalytic activity">
    <reaction evidence="1">
        <text>ATP + protein L-histidine = ADP + protein N-phospho-L-histidine.</text>
        <dbReference type="EC" id="2.7.13.3"/>
    </reaction>
</comment>
<dbReference type="AlphaFoldDB" id="A0A850EI98"/>
<dbReference type="InterPro" id="IPR004358">
    <property type="entry name" value="Sig_transdc_His_kin-like_C"/>
</dbReference>
<dbReference type="GO" id="GO:0005886">
    <property type="term" value="C:plasma membrane"/>
    <property type="evidence" value="ECO:0007669"/>
    <property type="project" value="UniProtKB-SubCell"/>
</dbReference>
<keyword evidence="8" id="KW-0547">Nucleotide-binding</keyword>
<evidence type="ECO:0000256" key="14">
    <source>
        <dbReference type="SAM" id="Phobius"/>
    </source>
</evidence>
<evidence type="ECO:0000256" key="3">
    <source>
        <dbReference type="ARBA" id="ARBA00012438"/>
    </source>
</evidence>
<dbReference type="EMBL" id="JABWCS010000189">
    <property type="protein sequence ID" value="NUU59580.1"/>
    <property type="molecule type" value="Genomic_DNA"/>
</dbReference>
<dbReference type="SUPFAM" id="SSF158472">
    <property type="entry name" value="HAMP domain-like"/>
    <property type="match status" value="1"/>
</dbReference>
<keyword evidence="10" id="KW-0067">ATP-binding</keyword>
<dbReference type="PROSITE" id="PS50885">
    <property type="entry name" value="HAMP"/>
    <property type="match status" value="1"/>
</dbReference>
<evidence type="ECO:0000256" key="12">
    <source>
        <dbReference type="ARBA" id="ARBA00023012"/>
    </source>
</evidence>
<comment type="subcellular location">
    <subcellularLocation>
        <location evidence="2">Cell membrane</location>
        <topology evidence="2">Multi-pass membrane protein</topology>
    </subcellularLocation>
</comment>
<dbReference type="PRINTS" id="PR00344">
    <property type="entry name" value="BCTRLSENSOR"/>
</dbReference>
<gene>
    <name evidence="16" type="ORF">HPT30_04315</name>
</gene>
<keyword evidence="5" id="KW-0597">Phosphoprotein</keyword>
<keyword evidence="4" id="KW-1003">Cell membrane</keyword>
<dbReference type="SMART" id="SM00304">
    <property type="entry name" value="HAMP"/>
    <property type="match status" value="1"/>
</dbReference>
<proteinExistence type="predicted"/>
<dbReference type="InterPro" id="IPR003660">
    <property type="entry name" value="HAMP_dom"/>
</dbReference>
<dbReference type="GO" id="GO:0005524">
    <property type="term" value="F:ATP binding"/>
    <property type="evidence" value="ECO:0007669"/>
    <property type="project" value="UniProtKB-KW"/>
</dbReference>
<dbReference type="SUPFAM" id="SSF55874">
    <property type="entry name" value="ATPase domain of HSP90 chaperone/DNA topoisomerase II/histidine kinase"/>
    <property type="match status" value="1"/>
</dbReference>
<dbReference type="Proteomes" id="UP000564806">
    <property type="component" value="Unassembled WGS sequence"/>
</dbReference>
<evidence type="ECO:0000256" key="2">
    <source>
        <dbReference type="ARBA" id="ARBA00004651"/>
    </source>
</evidence>
<keyword evidence="11 14" id="KW-1133">Transmembrane helix</keyword>
<feature type="domain" description="HAMP" evidence="15">
    <location>
        <begin position="318"/>
        <end position="371"/>
    </location>
</feature>
<reference evidence="16" key="1">
    <citation type="submission" date="2020-06" db="EMBL/GenBank/DDBJ databases">
        <title>Paenibacillus sp. nov., isolated from soil.</title>
        <authorList>
            <person name="Seo Y.L."/>
        </authorList>
    </citation>
    <scope>NUCLEOTIDE SEQUENCE [LARGE SCALE GENOMIC DNA]</scope>
    <source>
        <strain evidence="16">JW14</strain>
    </source>
</reference>
<keyword evidence="12" id="KW-0902">Two-component regulatory system</keyword>
<dbReference type="InterPro" id="IPR003594">
    <property type="entry name" value="HATPase_dom"/>
</dbReference>
<evidence type="ECO:0000256" key="13">
    <source>
        <dbReference type="ARBA" id="ARBA00023136"/>
    </source>
</evidence>
<feature type="transmembrane region" description="Helical" evidence="14">
    <location>
        <begin position="15"/>
        <end position="35"/>
    </location>
</feature>
<dbReference type="InterPro" id="IPR010559">
    <property type="entry name" value="Sig_transdc_His_kin_internal"/>
</dbReference>
<keyword evidence="13 14" id="KW-0472">Membrane</keyword>
<dbReference type="InterPro" id="IPR036890">
    <property type="entry name" value="HATPase_C_sf"/>
</dbReference>
<evidence type="ECO:0000256" key="9">
    <source>
        <dbReference type="ARBA" id="ARBA00022777"/>
    </source>
</evidence>
<dbReference type="CDD" id="cd06225">
    <property type="entry name" value="HAMP"/>
    <property type="match status" value="1"/>
</dbReference>
<dbReference type="PANTHER" id="PTHR34220">
    <property type="entry name" value="SENSOR HISTIDINE KINASE YPDA"/>
    <property type="match status" value="1"/>
</dbReference>
<comment type="caution">
    <text evidence="16">The sequence shown here is derived from an EMBL/GenBank/DDBJ whole genome shotgun (WGS) entry which is preliminary data.</text>
</comment>
<dbReference type="Pfam" id="PF02518">
    <property type="entry name" value="HATPase_c"/>
    <property type="match status" value="1"/>
</dbReference>
<dbReference type="Pfam" id="PF06580">
    <property type="entry name" value="His_kinase"/>
    <property type="match status" value="1"/>
</dbReference>
<organism evidence="16 17">
    <name type="scientific">Paenibacillus agri</name>
    <dbReference type="NCBI Taxonomy" id="2744309"/>
    <lineage>
        <taxon>Bacteria</taxon>
        <taxon>Bacillati</taxon>
        <taxon>Bacillota</taxon>
        <taxon>Bacilli</taxon>
        <taxon>Bacillales</taxon>
        <taxon>Paenibacillaceae</taxon>
        <taxon>Paenibacillus</taxon>
    </lineage>
</organism>
<evidence type="ECO:0000256" key="1">
    <source>
        <dbReference type="ARBA" id="ARBA00000085"/>
    </source>
</evidence>
<keyword evidence="6" id="KW-0808">Transferase</keyword>
<accession>A0A850EI98</accession>
<protein>
    <recommendedName>
        <fullName evidence="3">histidine kinase</fullName>
        <ecNumber evidence="3">2.7.13.3</ecNumber>
    </recommendedName>
</protein>
<dbReference type="GO" id="GO:0000155">
    <property type="term" value="F:phosphorelay sensor kinase activity"/>
    <property type="evidence" value="ECO:0007669"/>
    <property type="project" value="InterPro"/>
</dbReference>
<evidence type="ECO:0000256" key="11">
    <source>
        <dbReference type="ARBA" id="ARBA00022989"/>
    </source>
</evidence>
<name>A0A850EI98_9BACL</name>
<keyword evidence="7 14" id="KW-0812">Transmembrane</keyword>
<evidence type="ECO:0000256" key="8">
    <source>
        <dbReference type="ARBA" id="ARBA00022741"/>
    </source>
</evidence>
<sequence length="596" mass="68783">MIKWLFMNRSIRTKIVWSNMVISLVPLLILSYLFYQTSTSSLEQAMIRSSDQNAEYVSDNLDQYFRNLSTSALQVYGFKRVIDLMENGTNYSDANIMDIRESLAGYYRLVVSNNADIIKITVLGSDNTVQDSWSRADSYNVIELNDQVPHYREIPDLPFQHSLMFTYTDPVIEQDLFVYAMTIYDPFYKKKFGSLVFYVKGKDFYKKMEKYNRSPNVIVLQNERGETFYRTSEAYAGEVKPYVRPERMIDSHAHQLHFSQNRELLTSTSYLDHANVGLSVLYPSTELADNRRNTLRITIVVLVLVMLVIAGFSLLAQQFITRPIQYLGKAMRAVRRGKFNTTLKPNRWHDDLSELTANFNFMTEKIQELIEKEYKMQLRNKEAQFLALQMQINPHFLYNTLQTIGGKAVLIGDYEIHEMCRALGDMFRYSFYEGNMESTLGQELAHLNNYLYIQQLRFEESLKTEFEVQSELMDCSMIRFMLQPIMENTIVHALGQEDHHLLVIGVTAVREGKDVLIVIRDNGTGMETEKLAELQAALASPAPEVFSGVSIGLRNVHERIRLFYGPPYGLTLDSTLGEGTIVKIRIPYKKTGAEHV</sequence>
<evidence type="ECO:0000256" key="6">
    <source>
        <dbReference type="ARBA" id="ARBA00022679"/>
    </source>
</evidence>
<keyword evidence="17" id="KW-1185">Reference proteome</keyword>
<evidence type="ECO:0000313" key="16">
    <source>
        <dbReference type="EMBL" id="NUU59580.1"/>
    </source>
</evidence>
<dbReference type="Gene3D" id="6.10.340.10">
    <property type="match status" value="1"/>
</dbReference>
<dbReference type="Pfam" id="PF00672">
    <property type="entry name" value="HAMP"/>
    <property type="match status" value="1"/>
</dbReference>
<evidence type="ECO:0000256" key="5">
    <source>
        <dbReference type="ARBA" id="ARBA00022553"/>
    </source>
</evidence>
<feature type="transmembrane region" description="Helical" evidence="14">
    <location>
        <begin position="297"/>
        <end position="316"/>
    </location>
</feature>
<dbReference type="Gene3D" id="3.30.565.10">
    <property type="entry name" value="Histidine kinase-like ATPase, C-terminal domain"/>
    <property type="match status" value="1"/>
</dbReference>
<keyword evidence="9 16" id="KW-0418">Kinase</keyword>